<evidence type="ECO:0000313" key="3">
    <source>
        <dbReference type="Proteomes" id="UP001246576"/>
    </source>
</evidence>
<proteinExistence type="predicted"/>
<accession>A0ABU2EG49</accession>
<gene>
    <name evidence="2" type="ORF">RI048_02625</name>
</gene>
<sequence>MTLLQKLMAILSGGHTMEAALTHFNRAIDKLEAFIQQEQQNVVAKAIDIAQAQADKSMSERNAAQARNKLAKLKALVGDDHDFDQPESPAPAADTAKAVEILRAVQ</sequence>
<reference evidence="2" key="1">
    <citation type="submission" date="2023-09" db="EMBL/GenBank/DDBJ databases">
        <title>Description of first Herbaspirillum huttiense subsp. nephrolepsisexaltata and Herbaspirillum huttiense subsp. lycopersicon.</title>
        <authorList>
            <person name="Poudel M."/>
            <person name="Sharma A."/>
            <person name="Goss E."/>
            <person name="Tapia J.H."/>
            <person name="Harmon C.M."/>
            <person name="Jones J.B."/>
        </authorList>
    </citation>
    <scope>NUCLEOTIDE SEQUENCE</scope>
    <source>
        <strain evidence="2">SE1</strain>
    </source>
</reference>
<keyword evidence="3" id="KW-1185">Reference proteome</keyword>
<feature type="coiled-coil region" evidence="1">
    <location>
        <begin position="47"/>
        <end position="76"/>
    </location>
</feature>
<name>A0ABU2EG49_9BURK</name>
<evidence type="ECO:0000313" key="2">
    <source>
        <dbReference type="EMBL" id="MDR9847101.1"/>
    </source>
</evidence>
<dbReference type="RefSeq" id="WP_310839522.1">
    <property type="nucleotide sequence ID" value="NZ_JAVLSJ010000001.1"/>
</dbReference>
<organism evidence="2 3">
    <name type="scientific">Herbaspirillum huttiense subsp. lycopersici</name>
    <dbReference type="NCBI Taxonomy" id="3074428"/>
    <lineage>
        <taxon>Bacteria</taxon>
        <taxon>Pseudomonadati</taxon>
        <taxon>Pseudomonadota</taxon>
        <taxon>Betaproteobacteria</taxon>
        <taxon>Burkholderiales</taxon>
        <taxon>Oxalobacteraceae</taxon>
        <taxon>Herbaspirillum</taxon>
    </lineage>
</organism>
<dbReference type="Proteomes" id="UP001246576">
    <property type="component" value="Unassembled WGS sequence"/>
</dbReference>
<dbReference type="EMBL" id="JAVLSJ010000001">
    <property type="protein sequence ID" value="MDR9847101.1"/>
    <property type="molecule type" value="Genomic_DNA"/>
</dbReference>
<keyword evidence="1" id="KW-0175">Coiled coil</keyword>
<comment type="caution">
    <text evidence="2">The sequence shown here is derived from an EMBL/GenBank/DDBJ whole genome shotgun (WGS) entry which is preliminary data.</text>
</comment>
<evidence type="ECO:0000256" key="1">
    <source>
        <dbReference type="SAM" id="Coils"/>
    </source>
</evidence>
<protein>
    <submittedName>
        <fullName evidence="2">Uncharacterized protein</fullName>
    </submittedName>
</protein>